<dbReference type="InterPro" id="IPR057721">
    <property type="entry name" value="BCD1_alpha/beta"/>
</dbReference>
<keyword evidence="2" id="KW-0479">Metal-binding</keyword>
<dbReference type="PANTHER" id="PTHR13483">
    <property type="entry name" value="BOX C_D SNORNA PROTEIN 1-RELATED"/>
    <property type="match status" value="1"/>
</dbReference>
<evidence type="ECO:0000256" key="8">
    <source>
        <dbReference type="SAM" id="MobiDB-lite"/>
    </source>
</evidence>
<feature type="region of interest" description="Disordered" evidence="8">
    <location>
        <begin position="112"/>
        <end position="134"/>
    </location>
</feature>
<dbReference type="GO" id="GO:0008270">
    <property type="term" value="F:zinc ion binding"/>
    <property type="evidence" value="ECO:0007669"/>
    <property type="project" value="UniProtKB-UniRule"/>
</dbReference>
<dbReference type="OrthoDB" id="272357at2759"/>
<evidence type="ECO:0000256" key="1">
    <source>
        <dbReference type="ARBA" id="ARBA00022553"/>
    </source>
</evidence>
<evidence type="ECO:0000313" key="11">
    <source>
        <dbReference type="Proteomes" id="UP000242180"/>
    </source>
</evidence>
<gene>
    <name evidence="10" type="ORF">BCR43DRAFT_520980</name>
</gene>
<evidence type="ECO:0000256" key="4">
    <source>
        <dbReference type="ARBA" id="ARBA00022833"/>
    </source>
</evidence>
<dbReference type="OMA" id="YWRVEWL"/>
<dbReference type="FunCoup" id="A0A1X2HWE0">
    <property type="interactions" value="17"/>
</dbReference>
<evidence type="ECO:0000256" key="6">
    <source>
        <dbReference type="ARBA" id="ARBA00049654"/>
    </source>
</evidence>
<dbReference type="Gene3D" id="3.30.60.190">
    <property type="match status" value="1"/>
</dbReference>
<dbReference type="PANTHER" id="PTHR13483:SF3">
    <property type="entry name" value="BOX C_D SNORNA PROTEIN 1"/>
    <property type="match status" value="1"/>
</dbReference>
<dbReference type="CDD" id="cd23023">
    <property type="entry name" value="zf-HIT_BCD1"/>
    <property type="match status" value="1"/>
</dbReference>
<dbReference type="AlphaFoldDB" id="A0A1X2HWE0"/>
<keyword evidence="4" id="KW-0862">Zinc</keyword>
<dbReference type="InterPro" id="IPR051639">
    <property type="entry name" value="BCD1"/>
</dbReference>
<evidence type="ECO:0000256" key="2">
    <source>
        <dbReference type="ARBA" id="ARBA00022723"/>
    </source>
</evidence>
<dbReference type="GO" id="GO:0000492">
    <property type="term" value="P:box C/D snoRNP assembly"/>
    <property type="evidence" value="ECO:0007669"/>
    <property type="project" value="TreeGrafter"/>
</dbReference>
<keyword evidence="11" id="KW-1185">Reference proteome</keyword>
<feature type="compositionally biased region" description="Polar residues" evidence="8">
    <location>
        <begin position="119"/>
        <end position="130"/>
    </location>
</feature>
<dbReference type="GO" id="GO:0005634">
    <property type="term" value="C:nucleus"/>
    <property type="evidence" value="ECO:0007669"/>
    <property type="project" value="TreeGrafter"/>
</dbReference>
<dbReference type="GO" id="GO:0048254">
    <property type="term" value="P:snoRNA localization"/>
    <property type="evidence" value="ECO:0007669"/>
    <property type="project" value="TreeGrafter"/>
</dbReference>
<feature type="compositionally biased region" description="Basic and acidic residues" evidence="8">
    <location>
        <begin position="311"/>
        <end position="323"/>
    </location>
</feature>
<keyword evidence="1" id="KW-0597">Phosphoprotein</keyword>
<evidence type="ECO:0000313" key="10">
    <source>
        <dbReference type="EMBL" id="ORZ03922.1"/>
    </source>
</evidence>
<evidence type="ECO:0000259" key="9">
    <source>
        <dbReference type="PROSITE" id="PS51083"/>
    </source>
</evidence>
<organism evidence="10 11">
    <name type="scientific">Syncephalastrum racemosum</name>
    <name type="common">Filamentous fungus</name>
    <dbReference type="NCBI Taxonomy" id="13706"/>
    <lineage>
        <taxon>Eukaryota</taxon>
        <taxon>Fungi</taxon>
        <taxon>Fungi incertae sedis</taxon>
        <taxon>Mucoromycota</taxon>
        <taxon>Mucoromycotina</taxon>
        <taxon>Mucoromycetes</taxon>
        <taxon>Mucorales</taxon>
        <taxon>Syncephalastraceae</taxon>
        <taxon>Syncephalastrum</taxon>
    </lineage>
</organism>
<dbReference type="GO" id="GO:0000463">
    <property type="term" value="P:maturation of LSU-rRNA from tricistronic rRNA transcript (SSU-rRNA, 5.8S rRNA, LSU-rRNA)"/>
    <property type="evidence" value="ECO:0007669"/>
    <property type="project" value="TreeGrafter"/>
</dbReference>
<dbReference type="PROSITE" id="PS51083">
    <property type="entry name" value="ZF_HIT"/>
    <property type="match status" value="1"/>
</dbReference>
<reference evidence="10 11" key="1">
    <citation type="submission" date="2016-07" db="EMBL/GenBank/DDBJ databases">
        <title>Pervasive Adenine N6-methylation of Active Genes in Fungi.</title>
        <authorList>
            <consortium name="DOE Joint Genome Institute"/>
            <person name="Mondo S.J."/>
            <person name="Dannebaum R.O."/>
            <person name="Kuo R.C."/>
            <person name="Labutti K."/>
            <person name="Haridas S."/>
            <person name="Kuo A."/>
            <person name="Salamov A."/>
            <person name="Ahrendt S.R."/>
            <person name="Lipzen A."/>
            <person name="Sullivan W."/>
            <person name="Andreopoulos W.B."/>
            <person name="Clum A."/>
            <person name="Lindquist E."/>
            <person name="Daum C."/>
            <person name="Ramamoorthy G.K."/>
            <person name="Gryganskyi A."/>
            <person name="Culley D."/>
            <person name="Magnuson J.K."/>
            <person name="James T.Y."/>
            <person name="O'Malley M.A."/>
            <person name="Stajich J.E."/>
            <person name="Spatafora J.W."/>
            <person name="Visel A."/>
            <person name="Grigoriev I.V."/>
        </authorList>
    </citation>
    <scope>NUCLEOTIDE SEQUENCE [LARGE SCALE GENOMIC DNA]</scope>
    <source>
        <strain evidence="10 11">NRRL 2496</strain>
    </source>
</reference>
<dbReference type="SUPFAM" id="SSF144232">
    <property type="entry name" value="HIT/MYND zinc finger-like"/>
    <property type="match status" value="1"/>
</dbReference>
<feature type="compositionally biased region" description="Basic and acidic residues" evidence="8">
    <location>
        <begin position="331"/>
        <end position="361"/>
    </location>
</feature>
<name>A0A1X2HWE0_SYNRA</name>
<dbReference type="Pfam" id="PF25790">
    <property type="entry name" value="BCD1"/>
    <property type="match status" value="1"/>
</dbReference>
<evidence type="ECO:0000256" key="5">
    <source>
        <dbReference type="ARBA" id="ARBA00049598"/>
    </source>
</evidence>
<keyword evidence="3 7" id="KW-0863">Zinc-finger</keyword>
<comment type="similarity">
    <text evidence="6">Belongs to the BCD1 family.</text>
</comment>
<dbReference type="GO" id="GO:0070761">
    <property type="term" value="C:pre-snoRNP complex"/>
    <property type="evidence" value="ECO:0007669"/>
    <property type="project" value="TreeGrafter"/>
</dbReference>
<dbReference type="Proteomes" id="UP000242180">
    <property type="component" value="Unassembled WGS sequence"/>
</dbReference>
<sequence length="376" mass="43801">METHSEMTADPPSVTIDLSLEHLPESKQPRPATSRQTITACQVCHQQPWKYTCPRCEKHTCCVACIKQHKAQEGCSGERSKTHFISRNTYQEKDMMSDYVYLEDMARRADTLSRDRQRNSITAPTRPQHQQQKKILDPRSKFLVQHARQQLHIHLDILPFEMSRHKKNKSNYNKKSRQFFWTVEYHFHDTDDHVVLDHGNPGNRTLRASLDNMFYAAEPRGQTYYPILRQQTRTFGEAGMDQWVIGLKKEGGRHGLIRLTDHLDTTWNDILQGERIVEYPIVHVWLKDQVDPEVAFEDKVILPPTQPEQVELSREKTVENAEAHEEDEDHEANVPDHEEVKDEHEDEEHEAHEAQDTHESDGDVQDTPVPNGPEDM</sequence>
<dbReference type="STRING" id="13706.A0A1X2HWE0"/>
<feature type="region of interest" description="Disordered" evidence="8">
    <location>
        <begin position="301"/>
        <end position="376"/>
    </location>
</feature>
<accession>A0A1X2HWE0</accession>
<feature type="domain" description="HIT-type" evidence="9">
    <location>
        <begin position="41"/>
        <end position="75"/>
    </location>
</feature>
<comment type="function">
    <text evidence="5">Required for box C/D snoRNAs accumulation involved in snoRNA processing, snoRNA transport to the nucleolus and ribosome biogenesis.</text>
</comment>
<dbReference type="InterPro" id="IPR007529">
    <property type="entry name" value="Znf_HIT"/>
</dbReference>
<evidence type="ECO:0000256" key="7">
    <source>
        <dbReference type="PROSITE-ProRule" id="PRU00453"/>
    </source>
</evidence>
<dbReference type="InParanoid" id="A0A1X2HWE0"/>
<protein>
    <recommendedName>
        <fullName evidence="9">HIT-type domain-containing protein</fullName>
    </recommendedName>
</protein>
<comment type="caution">
    <text evidence="10">The sequence shown here is derived from an EMBL/GenBank/DDBJ whole genome shotgun (WGS) entry which is preliminary data.</text>
</comment>
<proteinExistence type="inferred from homology"/>
<dbReference type="EMBL" id="MCGN01000001">
    <property type="protein sequence ID" value="ORZ03922.1"/>
    <property type="molecule type" value="Genomic_DNA"/>
</dbReference>
<dbReference type="Pfam" id="PF04438">
    <property type="entry name" value="zf-HIT"/>
    <property type="match status" value="1"/>
</dbReference>
<evidence type="ECO:0000256" key="3">
    <source>
        <dbReference type="ARBA" id="ARBA00022771"/>
    </source>
</evidence>